<evidence type="ECO:0000256" key="4">
    <source>
        <dbReference type="ARBA" id="ARBA00022729"/>
    </source>
</evidence>
<dbReference type="Proteomes" id="UP000192448">
    <property type="component" value="Unassembled WGS sequence"/>
</dbReference>
<evidence type="ECO:0000256" key="1">
    <source>
        <dbReference type="ARBA" id="ARBA00004196"/>
    </source>
</evidence>
<dbReference type="EMBL" id="MVHF01000021">
    <property type="protein sequence ID" value="ORA33229.1"/>
    <property type="molecule type" value="Genomic_DNA"/>
</dbReference>
<dbReference type="Gene3D" id="3.90.76.10">
    <property type="entry name" value="Dipeptide-binding Protein, Domain 1"/>
    <property type="match status" value="1"/>
</dbReference>
<comment type="subcellular location">
    <subcellularLocation>
        <location evidence="1">Cell envelope</location>
    </subcellularLocation>
</comment>
<dbReference type="STRING" id="1927124.BST13_20010"/>
<dbReference type="PANTHER" id="PTHR30290:SF10">
    <property type="entry name" value="PERIPLASMIC OLIGOPEPTIDE-BINDING PROTEIN-RELATED"/>
    <property type="match status" value="1"/>
</dbReference>
<proteinExistence type="inferred from homology"/>
<dbReference type="OrthoDB" id="5243526at2"/>
<protein>
    <recommendedName>
        <fullName evidence="5">Solute-binding protein family 5 domain-containing protein</fullName>
    </recommendedName>
</protein>
<evidence type="ECO:0000313" key="6">
    <source>
        <dbReference type="EMBL" id="ORA33229.1"/>
    </source>
</evidence>
<dbReference type="InterPro" id="IPR000914">
    <property type="entry name" value="SBP_5_dom"/>
</dbReference>
<dbReference type="CDD" id="cd00995">
    <property type="entry name" value="PBP2_NikA_DppA_OppA_like"/>
    <property type="match status" value="1"/>
</dbReference>
<dbReference type="SUPFAM" id="SSF53850">
    <property type="entry name" value="Periplasmic binding protein-like II"/>
    <property type="match status" value="1"/>
</dbReference>
<evidence type="ECO:0000313" key="7">
    <source>
        <dbReference type="Proteomes" id="UP000192448"/>
    </source>
</evidence>
<dbReference type="RefSeq" id="WP_083165771.1">
    <property type="nucleotide sequence ID" value="NZ_MVHF01000021.1"/>
</dbReference>
<dbReference type="Gene3D" id="3.40.190.10">
    <property type="entry name" value="Periplasmic binding protein-like II"/>
    <property type="match status" value="1"/>
</dbReference>
<keyword evidence="4" id="KW-0732">Signal</keyword>
<accession>A0A1X0AT87</accession>
<reference evidence="6 7" key="1">
    <citation type="submission" date="2017-02" db="EMBL/GenBank/DDBJ databases">
        <title>The new phylogeny of genus Mycobacterium.</title>
        <authorList>
            <person name="Tortoli E."/>
            <person name="Trovato A."/>
            <person name="Cirillo D.M."/>
        </authorList>
    </citation>
    <scope>NUCLEOTIDE SEQUENCE [LARGE SCALE GENOMIC DNA]</scope>
    <source>
        <strain evidence="6 7">RW6</strain>
    </source>
</reference>
<comment type="similarity">
    <text evidence="2">Belongs to the bacterial solute-binding protein 5 family.</text>
</comment>
<dbReference type="InterPro" id="IPR030678">
    <property type="entry name" value="Peptide/Ni-bd"/>
</dbReference>
<dbReference type="GO" id="GO:0015833">
    <property type="term" value="P:peptide transport"/>
    <property type="evidence" value="ECO:0007669"/>
    <property type="project" value="TreeGrafter"/>
</dbReference>
<sequence length="542" mass="58227">MHKRILTTLAGVTTVALLAGCSSGQRPQAGAGQIDYTTTSPAATGHLDKVTWNLQYEPSSLDPVHSGNYAENQVIANLCDTLLRVPPTDASKIDPALATKASNPTPTEWVYDLNPAAKFWDGTAVTPEDVIFSLMRNKDTSLNSYYAEAFTQVKSIDKTGDHQITVHLNTPNAEFNRAMASPAGTVVKQAYVQAQGDKYGSPTGGAMCSGPFRFGSWTPGKDLTIQRNPNYWDNSLAPKVDNVTFTFIGDGATLANALLSGQVDGSYQLPWDGLGRLSSSSVGSVYYARSPIVFSLIISAESGPLKDPKIRRALALSLDRDGIISNAFAGAALPVKALATPQTWTYAKDVYSKAYDDLPALTQNLDEAKKLVSEAGSPKDEIVLAYAGGASQYVATIFDSIQQTGKQIGLNITLKPIPVKTYNSIFGDASLQKGVDAFETDWYPDLNDPLSWYGMFVKGASSLTFGYDNPTVNSSLTEARATSDDTARAQLVTKGQQQIMADLPWIPVAEEANTLFMNKRVTGAPVSFVQLSYPWAALLGAR</sequence>
<gene>
    <name evidence="6" type="ORF">BST13_20010</name>
</gene>
<dbReference type="GO" id="GO:0042597">
    <property type="term" value="C:periplasmic space"/>
    <property type="evidence" value="ECO:0007669"/>
    <property type="project" value="UniProtKB-ARBA"/>
</dbReference>
<evidence type="ECO:0000256" key="3">
    <source>
        <dbReference type="ARBA" id="ARBA00022448"/>
    </source>
</evidence>
<evidence type="ECO:0000259" key="5">
    <source>
        <dbReference type="Pfam" id="PF00496"/>
    </source>
</evidence>
<dbReference type="PIRSF" id="PIRSF002741">
    <property type="entry name" value="MppA"/>
    <property type="match status" value="1"/>
</dbReference>
<dbReference type="InterPro" id="IPR039424">
    <property type="entry name" value="SBP_5"/>
</dbReference>
<dbReference type="PROSITE" id="PS51257">
    <property type="entry name" value="PROKAR_LIPOPROTEIN"/>
    <property type="match status" value="1"/>
</dbReference>
<dbReference type="AlphaFoldDB" id="A0A1X0AT87"/>
<dbReference type="GO" id="GO:1904680">
    <property type="term" value="F:peptide transmembrane transporter activity"/>
    <property type="evidence" value="ECO:0007669"/>
    <property type="project" value="TreeGrafter"/>
</dbReference>
<dbReference type="Gene3D" id="3.10.105.10">
    <property type="entry name" value="Dipeptide-binding Protein, Domain 3"/>
    <property type="match status" value="1"/>
</dbReference>
<dbReference type="GO" id="GO:0043190">
    <property type="term" value="C:ATP-binding cassette (ABC) transporter complex"/>
    <property type="evidence" value="ECO:0007669"/>
    <property type="project" value="InterPro"/>
</dbReference>
<feature type="domain" description="Solute-binding protein family 5" evidence="5">
    <location>
        <begin position="92"/>
        <end position="460"/>
    </location>
</feature>
<evidence type="ECO:0000256" key="2">
    <source>
        <dbReference type="ARBA" id="ARBA00005695"/>
    </source>
</evidence>
<dbReference type="PANTHER" id="PTHR30290">
    <property type="entry name" value="PERIPLASMIC BINDING COMPONENT OF ABC TRANSPORTER"/>
    <property type="match status" value="1"/>
</dbReference>
<comment type="caution">
    <text evidence="6">The sequence shown here is derived from an EMBL/GenBank/DDBJ whole genome shotgun (WGS) entry which is preliminary data.</text>
</comment>
<dbReference type="GO" id="GO:0030313">
    <property type="term" value="C:cell envelope"/>
    <property type="evidence" value="ECO:0007669"/>
    <property type="project" value="UniProtKB-SubCell"/>
</dbReference>
<keyword evidence="7" id="KW-1185">Reference proteome</keyword>
<dbReference type="Pfam" id="PF00496">
    <property type="entry name" value="SBP_bac_5"/>
    <property type="match status" value="1"/>
</dbReference>
<keyword evidence="3" id="KW-0813">Transport</keyword>
<organism evidence="6 7">
    <name type="scientific">Mycobacterium aquaticum</name>
    <dbReference type="NCBI Taxonomy" id="1927124"/>
    <lineage>
        <taxon>Bacteria</taxon>
        <taxon>Bacillati</taxon>
        <taxon>Actinomycetota</taxon>
        <taxon>Actinomycetes</taxon>
        <taxon>Mycobacteriales</taxon>
        <taxon>Mycobacteriaceae</taxon>
        <taxon>Mycobacterium</taxon>
    </lineage>
</organism>
<name>A0A1X0AT87_9MYCO</name>